<dbReference type="EMBL" id="CP025430">
    <property type="protein sequence ID" value="AUH62743.1"/>
    <property type="molecule type" value="Genomic_DNA"/>
</dbReference>
<evidence type="ECO:0000259" key="12">
    <source>
        <dbReference type="Pfam" id="PF26002"/>
    </source>
</evidence>
<feature type="coiled-coil region" evidence="10">
    <location>
        <begin position="217"/>
        <end position="244"/>
    </location>
</feature>
<dbReference type="NCBIfam" id="TIGR01843">
    <property type="entry name" value="type_I_hlyD"/>
    <property type="match status" value="1"/>
</dbReference>
<dbReference type="Pfam" id="PF25994">
    <property type="entry name" value="HH_AprE"/>
    <property type="match status" value="1"/>
</dbReference>
<keyword evidence="6 9" id="KW-0812">Transmembrane</keyword>
<evidence type="ECO:0000256" key="8">
    <source>
        <dbReference type="ARBA" id="ARBA00023136"/>
    </source>
</evidence>
<protein>
    <recommendedName>
        <fullName evidence="9">Membrane fusion protein (MFP) family protein</fullName>
    </recommendedName>
</protein>
<keyword evidence="4 9" id="KW-1003">Cell membrane</keyword>
<reference evidence="13 14" key="1">
    <citation type="journal article" date="2013" name="Antonie Van Leeuwenhoek">
        <title>Paracoccus zhejiangensis sp. nov., isolated from activated sludge in wastewater-treatment system.</title>
        <authorList>
            <person name="Wu Z.G."/>
            <person name="Zhang D.F."/>
            <person name="Liu Y.L."/>
            <person name="Wang F."/>
            <person name="Jiang X."/>
            <person name="Li C."/>
            <person name="Li S.P."/>
            <person name="Hong Q."/>
            <person name="Li W.J."/>
        </authorList>
    </citation>
    <scope>NUCLEOTIDE SEQUENCE [LARGE SCALE GENOMIC DNA]</scope>
    <source>
        <strain evidence="13 14">J6</strain>
    </source>
</reference>
<dbReference type="RefSeq" id="WP_101750787.1">
    <property type="nucleotide sequence ID" value="NZ_CP025430.1"/>
</dbReference>
<evidence type="ECO:0000259" key="11">
    <source>
        <dbReference type="Pfam" id="PF25994"/>
    </source>
</evidence>
<keyword evidence="14" id="KW-1185">Reference proteome</keyword>
<proteinExistence type="inferred from homology"/>
<dbReference type="InterPro" id="IPR058982">
    <property type="entry name" value="Beta-barrel_AprE"/>
</dbReference>
<dbReference type="PANTHER" id="PTHR30386">
    <property type="entry name" value="MEMBRANE FUSION SUBUNIT OF EMRAB-TOLC MULTIDRUG EFFLUX PUMP"/>
    <property type="match status" value="1"/>
</dbReference>
<evidence type="ECO:0000256" key="9">
    <source>
        <dbReference type="RuleBase" id="RU365093"/>
    </source>
</evidence>
<dbReference type="InterPro" id="IPR010129">
    <property type="entry name" value="T1SS_HlyD"/>
</dbReference>
<dbReference type="PRINTS" id="PR01490">
    <property type="entry name" value="RTXTOXIND"/>
</dbReference>
<evidence type="ECO:0000256" key="4">
    <source>
        <dbReference type="ARBA" id="ARBA00022475"/>
    </source>
</evidence>
<dbReference type="PANTHER" id="PTHR30386:SF17">
    <property type="entry name" value="ALKALINE PROTEASE SECRETION PROTEIN APRE"/>
    <property type="match status" value="1"/>
</dbReference>
<evidence type="ECO:0000313" key="13">
    <source>
        <dbReference type="EMBL" id="AUH62743.1"/>
    </source>
</evidence>
<accession>A0A2H5ETV3</accession>
<sequence length="440" mass="47662">MTDRTQTLLDAETGPPFGRGLALAGFGVIAVFAGTFYVWAAAAPIEGAVVAPGLVSVDTSVRTVQHLEGGIIQDILVRDGDQVEPGQVLIRLQNTVPSSSLNEVQAQYFEARATEARLLAEQQGLDEISFPGELTEKIGDSAAQSAMAGQLGIFDSRRTLMTDRLTIFERTTDGLETEIEGLEGQIAASESRQKLLGEELADVQRLFDRNLTDKPRLLQLQRDAAQLEGEIASYRAAIGTAEQKIAETALRRSELKNAMETEVVQQLRDSRARAYELSQRLAAARDVMGRTDIRSPVSGVVTGLQVHTVGGVIAAGQPLMDVVPVSDKLVVQATIDPLDIDQVTPGQEAQVWLSALNRRSQHPIEGLVQTVSADRLVDPQTGAPYYLARVELQRAEIEKGGMPLQPGMSAEVMIHTGARTTLDYLLSPITQFLTRAMREG</sequence>
<keyword evidence="7 9" id="KW-1133">Transmembrane helix</keyword>
<dbReference type="GO" id="GO:0015031">
    <property type="term" value="P:protein transport"/>
    <property type="evidence" value="ECO:0007669"/>
    <property type="project" value="InterPro"/>
</dbReference>
<dbReference type="Pfam" id="PF26002">
    <property type="entry name" value="Beta-barrel_AprE"/>
    <property type="match status" value="1"/>
</dbReference>
<keyword evidence="5 9" id="KW-0997">Cell inner membrane</keyword>
<dbReference type="KEGG" id="pzh:CX676_00045"/>
<organism evidence="13 14">
    <name type="scientific">Paracoccus zhejiangensis</name>
    <dbReference type="NCBI Taxonomy" id="1077935"/>
    <lineage>
        <taxon>Bacteria</taxon>
        <taxon>Pseudomonadati</taxon>
        <taxon>Pseudomonadota</taxon>
        <taxon>Alphaproteobacteria</taxon>
        <taxon>Rhodobacterales</taxon>
        <taxon>Paracoccaceae</taxon>
        <taxon>Paracoccus</taxon>
    </lineage>
</organism>
<evidence type="ECO:0000256" key="5">
    <source>
        <dbReference type="ARBA" id="ARBA00022519"/>
    </source>
</evidence>
<keyword evidence="3 9" id="KW-0813">Transport</keyword>
<gene>
    <name evidence="13" type="ORF">CX676_00045</name>
</gene>
<evidence type="ECO:0000256" key="7">
    <source>
        <dbReference type="ARBA" id="ARBA00022989"/>
    </source>
</evidence>
<dbReference type="AlphaFoldDB" id="A0A2H5ETV3"/>
<dbReference type="Gene3D" id="2.40.30.170">
    <property type="match status" value="1"/>
</dbReference>
<evidence type="ECO:0000256" key="2">
    <source>
        <dbReference type="ARBA" id="ARBA00009477"/>
    </source>
</evidence>
<evidence type="ECO:0000256" key="3">
    <source>
        <dbReference type="ARBA" id="ARBA00022448"/>
    </source>
</evidence>
<dbReference type="OrthoDB" id="9810980at2"/>
<evidence type="ECO:0000256" key="6">
    <source>
        <dbReference type="ARBA" id="ARBA00022692"/>
    </source>
</evidence>
<comment type="similarity">
    <text evidence="2 9">Belongs to the membrane fusion protein (MFP) (TC 8.A.1) family.</text>
</comment>
<feature type="domain" description="AprE-like beta-barrel" evidence="12">
    <location>
        <begin position="329"/>
        <end position="417"/>
    </location>
</feature>
<evidence type="ECO:0000313" key="14">
    <source>
        <dbReference type="Proteomes" id="UP000234530"/>
    </source>
</evidence>
<dbReference type="GO" id="GO:0005886">
    <property type="term" value="C:plasma membrane"/>
    <property type="evidence" value="ECO:0007669"/>
    <property type="project" value="UniProtKB-SubCell"/>
</dbReference>
<dbReference type="Proteomes" id="UP000234530">
    <property type="component" value="Chromosome"/>
</dbReference>
<evidence type="ECO:0000256" key="1">
    <source>
        <dbReference type="ARBA" id="ARBA00004377"/>
    </source>
</evidence>
<feature type="domain" description="AprE-like long alpha-helical hairpin" evidence="11">
    <location>
        <begin position="99"/>
        <end position="287"/>
    </location>
</feature>
<name>A0A2H5ETV3_9RHOB</name>
<keyword evidence="10" id="KW-0175">Coiled coil</keyword>
<dbReference type="Gene3D" id="2.40.50.100">
    <property type="match status" value="1"/>
</dbReference>
<feature type="transmembrane region" description="Helical" evidence="9">
    <location>
        <begin position="21"/>
        <end position="40"/>
    </location>
</feature>
<dbReference type="InterPro" id="IPR058781">
    <property type="entry name" value="HH_AprE-like"/>
</dbReference>
<keyword evidence="8 9" id="KW-0472">Membrane</keyword>
<comment type="subcellular location">
    <subcellularLocation>
        <location evidence="1 9">Cell inner membrane</location>
        <topology evidence="1 9">Single-pass membrane protein</topology>
    </subcellularLocation>
</comment>
<dbReference type="InterPro" id="IPR050739">
    <property type="entry name" value="MFP"/>
</dbReference>
<evidence type="ECO:0000256" key="10">
    <source>
        <dbReference type="SAM" id="Coils"/>
    </source>
</evidence>
<dbReference type="SUPFAM" id="SSF111369">
    <property type="entry name" value="HlyD-like secretion proteins"/>
    <property type="match status" value="2"/>
</dbReference>